<dbReference type="HOGENOM" id="CLU_2289541_0_0_0"/>
<name>A7NF95_ROSCS</name>
<gene>
    <name evidence="1" type="ordered locus">Rcas_2875</name>
</gene>
<dbReference type="STRING" id="383372.Rcas_2875"/>
<organism evidence="1 2">
    <name type="scientific">Roseiflexus castenholzii (strain DSM 13941 / HLO8)</name>
    <dbReference type="NCBI Taxonomy" id="383372"/>
    <lineage>
        <taxon>Bacteria</taxon>
        <taxon>Bacillati</taxon>
        <taxon>Chloroflexota</taxon>
        <taxon>Chloroflexia</taxon>
        <taxon>Chloroflexales</taxon>
        <taxon>Roseiflexineae</taxon>
        <taxon>Roseiflexaceae</taxon>
        <taxon>Roseiflexus</taxon>
    </lineage>
</organism>
<sequence length="101" mass="11108">MRGERWGARWVSHRLRSVRWDRDCDFQPIASFLAEVKTMNASLTLRLLSACSAAAHIRILVRTNSPYQPLIEAGAQPVDGEGNDSLSPALAFAGIDTVITL</sequence>
<dbReference type="Proteomes" id="UP000000263">
    <property type="component" value="Chromosome"/>
</dbReference>
<protein>
    <submittedName>
        <fullName evidence="1">Uncharacterized protein</fullName>
    </submittedName>
</protein>
<proteinExistence type="predicted"/>
<dbReference type="AlphaFoldDB" id="A7NF95"/>
<evidence type="ECO:0000313" key="2">
    <source>
        <dbReference type="Proteomes" id="UP000000263"/>
    </source>
</evidence>
<accession>A7NF95</accession>
<keyword evidence="2" id="KW-1185">Reference proteome</keyword>
<dbReference type="KEGG" id="rca:Rcas_2875"/>
<dbReference type="EMBL" id="CP000804">
    <property type="protein sequence ID" value="ABU58937.1"/>
    <property type="molecule type" value="Genomic_DNA"/>
</dbReference>
<reference evidence="1 2" key="1">
    <citation type="submission" date="2007-08" db="EMBL/GenBank/DDBJ databases">
        <title>Complete sequence of Roseiflexus castenholzii DSM 13941.</title>
        <authorList>
            <consortium name="US DOE Joint Genome Institute"/>
            <person name="Copeland A."/>
            <person name="Lucas S."/>
            <person name="Lapidus A."/>
            <person name="Barry K."/>
            <person name="Glavina del Rio T."/>
            <person name="Dalin E."/>
            <person name="Tice H."/>
            <person name="Pitluck S."/>
            <person name="Thompson L.S."/>
            <person name="Brettin T."/>
            <person name="Bruce D."/>
            <person name="Detter J.C."/>
            <person name="Han C."/>
            <person name="Tapia R."/>
            <person name="Schmutz J."/>
            <person name="Larimer F."/>
            <person name="Land M."/>
            <person name="Hauser L."/>
            <person name="Kyrpides N."/>
            <person name="Mikhailova N."/>
            <person name="Bryant D.A."/>
            <person name="Hanada S."/>
            <person name="Tsukatani Y."/>
            <person name="Richardson P."/>
        </authorList>
    </citation>
    <scope>NUCLEOTIDE SEQUENCE [LARGE SCALE GENOMIC DNA]</scope>
    <source>
        <strain evidence="2">DSM 13941 / HLO8</strain>
    </source>
</reference>
<evidence type="ECO:0000313" key="1">
    <source>
        <dbReference type="EMBL" id="ABU58937.1"/>
    </source>
</evidence>